<feature type="compositionally biased region" description="Basic residues" evidence="1">
    <location>
        <begin position="85"/>
        <end position="133"/>
    </location>
</feature>
<dbReference type="Proteomes" id="UP000283509">
    <property type="component" value="Unassembled WGS sequence"/>
</dbReference>
<dbReference type="STRING" id="6689.A0A3R7Q2W6"/>
<accession>A0A3R7Q2W6</accession>
<name>A0A3R7Q2W6_PENVA</name>
<dbReference type="OrthoDB" id="10685203at2759"/>
<feature type="compositionally biased region" description="Acidic residues" evidence="1">
    <location>
        <begin position="32"/>
        <end position="82"/>
    </location>
</feature>
<reference evidence="2 3" key="2">
    <citation type="submission" date="2019-01" db="EMBL/GenBank/DDBJ databases">
        <title>The decoding of complex shrimp genome reveals the adaptation for benthos swimmer, frequently molting mechanism and breeding impact on genome.</title>
        <authorList>
            <person name="Sun Y."/>
            <person name="Gao Y."/>
            <person name="Yu Y."/>
        </authorList>
    </citation>
    <scope>NUCLEOTIDE SEQUENCE [LARGE SCALE GENOMIC DNA]</scope>
    <source>
        <tissue evidence="2">Muscle</tissue>
    </source>
</reference>
<comment type="caution">
    <text evidence="2">The sequence shown here is derived from an EMBL/GenBank/DDBJ whole genome shotgun (WGS) entry which is preliminary data.</text>
</comment>
<proteinExistence type="predicted"/>
<organism evidence="2 3">
    <name type="scientific">Penaeus vannamei</name>
    <name type="common">Whiteleg shrimp</name>
    <name type="synonym">Litopenaeus vannamei</name>
    <dbReference type="NCBI Taxonomy" id="6689"/>
    <lineage>
        <taxon>Eukaryota</taxon>
        <taxon>Metazoa</taxon>
        <taxon>Ecdysozoa</taxon>
        <taxon>Arthropoda</taxon>
        <taxon>Crustacea</taxon>
        <taxon>Multicrustacea</taxon>
        <taxon>Malacostraca</taxon>
        <taxon>Eumalacostraca</taxon>
        <taxon>Eucarida</taxon>
        <taxon>Decapoda</taxon>
        <taxon>Dendrobranchiata</taxon>
        <taxon>Penaeoidea</taxon>
        <taxon>Penaeidae</taxon>
        <taxon>Penaeus</taxon>
    </lineage>
</organism>
<evidence type="ECO:0000313" key="3">
    <source>
        <dbReference type="Proteomes" id="UP000283509"/>
    </source>
</evidence>
<evidence type="ECO:0000256" key="1">
    <source>
        <dbReference type="SAM" id="MobiDB-lite"/>
    </source>
</evidence>
<dbReference type="AlphaFoldDB" id="A0A3R7Q2W6"/>
<evidence type="ECO:0000313" key="2">
    <source>
        <dbReference type="EMBL" id="ROT84605.1"/>
    </source>
</evidence>
<reference evidence="2 3" key="1">
    <citation type="submission" date="2018-04" db="EMBL/GenBank/DDBJ databases">
        <authorList>
            <person name="Zhang X."/>
            <person name="Yuan J."/>
            <person name="Li F."/>
            <person name="Xiang J."/>
        </authorList>
    </citation>
    <scope>NUCLEOTIDE SEQUENCE [LARGE SCALE GENOMIC DNA]</scope>
    <source>
        <tissue evidence="2">Muscle</tissue>
    </source>
</reference>
<gene>
    <name evidence="2" type="ORF">C7M84_022196</name>
</gene>
<feature type="compositionally biased region" description="Basic residues" evidence="1">
    <location>
        <begin position="1"/>
        <end position="11"/>
    </location>
</feature>
<keyword evidence="3" id="KW-1185">Reference proteome</keyword>
<feature type="region of interest" description="Disordered" evidence="1">
    <location>
        <begin position="1"/>
        <end position="135"/>
    </location>
</feature>
<dbReference type="EMBL" id="QCYY01000520">
    <property type="protein sequence ID" value="ROT84605.1"/>
    <property type="molecule type" value="Genomic_DNA"/>
</dbReference>
<protein>
    <submittedName>
        <fullName evidence="2">Putative WD repeat-containing protein 7-like</fullName>
    </submittedName>
</protein>
<sequence length="492" mass="53027">MPRIKKKRKKTVSLPRRVTPFSPTQRAGDAGVGEEEEEEGDAGVGEEEEGDAGVGEEEEGDAGLGREEEEGDAGVGEEEEEREERRRRATQGLGRRRRATQGLGRRGRRRATQGLGKGRRRAMQGLGKRRRRAMQGLGRSAPITAPVPHTLYQCPSTHHCPIHYTTAPSTTPLPIHHTTAPSTQCPIHYTTAPSTTPLPIHYTSAPSTTPVPHPLHYCPIHYTSASSTTPLHCPIHYTTAPSTLPIHYTTAPSTCPSTTPLPCYTTAPSTTPQCLIHYTTAQYTIPLPHTLHHYPSTTLLYTTPLPIHYTTALSYPYTIAPLSRYTSPFPLHPRHHFLRCDIMVVSSSRTTLSFVAQTLALLDETIPKVIGRNAFPASLFNSQPPESGYSPEHAAPRATYEAVVAVKGSHRSGRGVGCGVAVGALAVSLRQLALRVASELAAAGAALLPPLIADLRSADNANGVASLAHALTTHTNPLQSYATLCTHLPAPL</sequence>